<protein>
    <submittedName>
        <fullName evidence="1">Uncharacterized protein</fullName>
    </submittedName>
</protein>
<organism evidence="1">
    <name type="scientific">Siphoviridae sp. ctKwY15</name>
    <dbReference type="NCBI Taxonomy" id="2827843"/>
    <lineage>
        <taxon>Viruses</taxon>
        <taxon>Duplodnaviria</taxon>
        <taxon>Heunggongvirae</taxon>
        <taxon>Uroviricota</taxon>
        <taxon>Caudoviricetes</taxon>
    </lineage>
</organism>
<accession>A0A8S5SV82</accession>
<evidence type="ECO:0000313" key="1">
    <source>
        <dbReference type="EMBL" id="DAF54482.1"/>
    </source>
</evidence>
<dbReference type="EMBL" id="BK032679">
    <property type="protein sequence ID" value="DAF54482.1"/>
    <property type="molecule type" value="Genomic_DNA"/>
</dbReference>
<name>A0A8S5SV82_9CAUD</name>
<proteinExistence type="predicted"/>
<sequence>MIDAKNIALCYDCEHYTSEGCEEDNCTLLNVATEI</sequence>
<reference evidence="1" key="1">
    <citation type="journal article" date="2021" name="Proc. Natl. Acad. Sci. U.S.A.">
        <title>A Catalog of Tens of Thousands of Viruses from Human Metagenomes Reveals Hidden Associations with Chronic Diseases.</title>
        <authorList>
            <person name="Tisza M.J."/>
            <person name="Buck C.B."/>
        </authorList>
    </citation>
    <scope>NUCLEOTIDE SEQUENCE</scope>
    <source>
        <strain evidence="1">CtKwY15</strain>
    </source>
</reference>